<name>A0A835T150_CHLIN</name>
<evidence type="ECO:0000313" key="2">
    <source>
        <dbReference type="EMBL" id="KAG2436913.1"/>
    </source>
</evidence>
<feature type="region of interest" description="Disordered" evidence="1">
    <location>
        <begin position="118"/>
        <end position="137"/>
    </location>
</feature>
<dbReference type="AlphaFoldDB" id="A0A835T150"/>
<dbReference type="EMBL" id="JAEHOC010000012">
    <property type="protein sequence ID" value="KAG2436913.1"/>
    <property type="molecule type" value="Genomic_DNA"/>
</dbReference>
<gene>
    <name evidence="2" type="ORF">HXX76_006432</name>
</gene>
<sequence>MASFNLARPVLGAFLGSKLSKNCPQLARARIAAAPARTAHVARASTDDLSSSADEYALTADTIAWNATHMRALRQRIQKVRAAEVVAQSGDSKPQLTGDDEVDYAALNQWHEEQWSRLHATQQSPWDDELGHFGMSS</sequence>
<keyword evidence="3" id="KW-1185">Reference proteome</keyword>
<dbReference type="Proteomes" id="UP000650467">
    <property type="component" value="Unassembled WGS sequence"/>
</dbReference>
<organism evidence="2 3">
    <name type="scientific">Chlamydomonas incerta</name>
    <dbReference type="NCBI Taxonomy" id="51695"/>
    <lineage>
        <taxon>Eukaryota</taxon>
        <taxon>Viridiplantae</taxon>
        <taxon>Chlorophyta</taxon>
        <taxon>core chlorophytes</taxon>
        <taxon>Chlorophyceae</taxon>
        <taxon>CS clade</taxon>
        <taxon>Chlamydomonadales</taxon>
        <taxon>Chlamydomonadaceae</taxon>
        <taxon>Chlamydomonas</taxon>
    </lineage>
</organism>
<dbReference type="OrthoDB" id="536226at2759"/>
<protein>
    <submittedName>
        <fullName evidence="2">Uncharacterized protein</fullName>
    </submittedName>
</protein>
<proteinExistence type="predicted"/>
<accession>A0A835T150</accession>
<reference evidence="2" key="1">
    <citation type="journal article" date="2020" name="bioRxiv">
        <title>Comparative genomics of Chlamydomonas.</title>
        <authorList>
            <person name="Craig R.J."/>
            <person name="Hasan A.R."/>
            <person name="Ness R.W."/>
            <person name="Keightley P.D."/>
        </authorList>
    </citation>
    <scope>NUCLEOTIDE SEQUENCE</scope>
    <source>
        <strain evidence="2">SAG 7.73</strain>
    </source>
</reference>
<evidence type="ECO:0000256" key="1">
    <source>
        <dbReference type="SAM" id="MobiDB-lite"/>
    </source>
</evidence>
<evidence type="ECO:0000313" key="3">
    <source>
        <dbReference type="Proteomes" id="UP000650467"/>
    </source>
</evidence>
<comment type="caution">
    <text evidence="2">The sequence shown here is derived from an EMBL/GenBank/DDBJ whole genome shotgun (WGS) entry which is preliminary data.</text>
</comment>